<dbReference type="InterPro" id="IPR007864">
    <property type="entry name" value="UreE_C_dom"/>
</dbReference>
<protein>
    <submittedName>
        <fullName evidence="6">Urease accessory protein UreE</fullName>
    </submittedName>
</protein>
<dbReference type="GO" id="GO:0065003">
    <property type="term" value="P:protein-containing complex assembly"/>
    <property type="evidence" value="ECO:0007669"/>
    <property type="project" value="InterPro"/>
</dbReference>
<gene>
    <name evidence="6" type="ORF">MNBD_GAMMA09-266</name>
</gene>
<dbReference type="InterPro" id="IPR036118">
    <property type="entry name" value="UreE_N_sf"/>
</dbReference>
<dbReference type="NCBIfam" id="NF009751">
    <property type="entry name" value="PRK13261.1-1"/>
    <property type="match status" value="1"/>
</dbReference>
<sequence length="145" mass="16348">MIELTQKLDKKQKAEGHLTLPIEQRVRSRLRVKLDDGREAGLFLPRGTLIRGGDCLADNNGLVIKIIAANEKVSTLHCDNVTQLTRAAYHLGNRHIPLQIEKDLLRYQHDHVLDNMLKQMGLDVVVEDAPFEPEAGAYQQTAHSH</sequence>
<keyword evidence="4" id="KW-0143">Chaperone</keyword>
<dbReference type="Gene3D" id="2.60.260.20">
    <property type="entry name" value="Urease metallochaperone UreE, N-terminal domain"/>
    <property type="match status" value="1"/>
</dbReference>
<accession>A0A3B0XHA7</accession>
<feature type="domain" description="UreE urease accessory N-terminal" evidence="5">
    <location>
        <begin position="1"/>
        <end position="64"/>
    </location>
</feature>
<organism evidence="6">
    <name type="scientific">hydrothermal vent metagenome</name>
    <dbReference type="NCBI Taxonomy" id="652676"/>
    <lineage>
        <taxon>unclassified sequences</taxon>
        <taxon>metagenomes</taxon>
        <taxon>ecological metagenomes</taxon>
    </lineage>
</organism>
<dbReference type="GO" id="GO:0005737">
    <property type="term" value="C:cytoplasm"/>
    <property type="evidence" value="ECO:0007669"/>
    <property type="project" value="UniProtKB-SubCell"/>
</dbReference>
<dbReference type="Pfam" id="PF05194">
    <property type="entry name" value="UreE_C"/>
    <property type="match status" value="1"/>
</dbReference>
<evidence type="ECO:0000256" key="2">
    <source>
        <dbReference type="ARBA" id="ARBA00022490"/>
    </source>
</evidence>
<dbReference type="EMBL" id="UOFI01000107">
    <property type="protein sequence ID" value="VAW67695.1"/>
    <property type="molecule type" value="Genomic_DNA"/>
</dbReference>
<dbReference type="CDD" id="cd00571">
    <property type="entry name" value="UreE"/>
    <property type="match status" value="1"/>
</dbReference>
<proteinExistence type="inferred from homology"/>
<dbReference type="InterPro" id="IPR004029">
    <property type="entry name" value="UreE_N"/>
</dbReference>
<dbReference type="SUPFAM" id="SSF69737">
    <property type="entry name" value="Urease metallochaperone UreE, C-terminal domain"/>
    <property type="match status" value="1"/>
</dbReference>
<dbReference type="SMART" id="SM00988">
    <property type="entry name" value="UreE_N"/>
    <property type="match status" value="1"/>
</dbReference>
<name>A0A3B0XHA7_9ZZZZ</name>
<comment type="subcellular location">
    <subcellularLocation>
        <location evidence="1">Cytoplasm</location>
    </subcellularLocation>
</comment>
<keyword evidence="3" id="KW-0533">Nickel</keyword>
<dbReference type="InterPro" id="IPR012406">
    <property type="entry name" value="UreE"/>
</dbReference>
<dbReference type="SUPFAM" id="SSF69287">
    <property type="entry name" value="Urease metallochaperone UreE, N-terminal domain"/>
    <property type="match status" value="1"/>
</dbReference>
<evidence type="ECO:0000256" key="1">
    <source>
        <dbReference type="ARBA" id="ARBA00004496"/>
    </source>
</evidence>
<dbReference type="Gene3D" id="3.30.70.790">
    <property type="entry name" value="UreE, C-terminal domain"/>
    <property type="match status" value="1"/>
</dbReference>
<reference evidence="6" key="1">
    <citation type="submission" date="2018-06" db="EMBL/GenBank/DDBJ databases">
        <authorList>
            <person name="Zhirakovskaya E."/>
        </authorList>
    </citation>
    <scope>NUCLEOTIDE SEQUENCE</scope>
</reference>
<dbReference type="GO" id="GO:0019627">
    <property type="term" value="P:urea metabolic process"/>
    <property type="evidence" value="ECO:0007669"/>
    <property type="project" value="InterPro"/>
</dbReference>
<dbReference type="Pfam" id="PF02814">
    <property type="entry name" value="UreE_N"/>
    <property type="match status" value="1"/>
</dbReference>
<dbReference type="PIRSF" id="PIRSF036402">
    <property type="entry name" value="Ureas_acces_UreE"/>
    <property type="match status" value="1"/>
</dbReference>
<dbReference type="AlphaFoldDB" id="A0A3B0XHA7"/>
<evidence type="ECO:0000313" key="6">
    <source>
        <dbReference type="EMBL" id="VAW67695.1"/>
    </source>
</evidence>
<feature type="non-terminal residue" evidence="6">
    <location>
        <position position="145"/>
    </location>
</feature>
<evidence type="ECO:0000256" key="4">
    <source>
        <dbReference type="ARBA" id="ARBA00023186"/>
    </source>
</evidence>
<dbReference type="GO" id="GO:0016151">
    <property type="term" value="F:nickel cation binding"/>
    <property type="evidence" value="ECO:0007669"/>
    <property type="project" value="InterPro"/>
</dbReference>
<keyword evidence="2" id="KW-0963">Cytoplasm</keyword>
<evidence type="ECO:0000256" key="3">
    <source>
        <dbReference type="ARBA" id="ARBA00022596"/>
    </source>
</evidence>
<evidence type="ECO:0000259" key="5">
    <source>
        <dbReference type="SMART" id="SM00988"/>
    </source>
</evidence>
<dbReference type="HAMAP" id="MF_00822">
    <property type="entry name" value="UreE"/>
    <property type="match status" value="1"/>
</dbReference>
<dbReference type="GO" id="GO:0006457">
    <property type="term" value="P:protein folding"/>
    <property type="evidence" value="ECO:0007669"/>
    <property type="project" value="InterPro"/>
</dbReference>